<feature type="repeat" description="TPR" evidence="1">
    <location>
        <begin position="103"/>
        <end position="136"/>
    </location>
</feature>
<evidence type="ECO:0000313" key="5">
    <source>
        <dbReference type="Proteomes" id="UP000028545"/>
    </source>
</evidence>
<dbReference type="Proteomes" id="UP000028545">
    <property type="component" value="Unassembled WGS sequence"/>
</dbReference>
<dbReference type="EMBL" id="JOWA01000044">
    <property type="protein sequence ID" value="KEZ46036.1"/>
    <property type="molecule type" value="Genomic_DNA"/>
</dbReference>
<evidence type="ECO:0000313" key="4">
    <source>
        <dbReference type="EMBL" id="KEZ46036.1"/>
    </source>
</evidence>
<organism evidence="4 5">
    <name type="scientific">Pseudallescheria apiosperma</name>
    <name type="common">Scedosporium apiospermum</name>
    <dbReference type="NCBI Taxonomy" id="563466"/>
    <lineage>
        <taxon>Eukaryota</taxon>
        <taxon>Fungi</taxon>
        <taxon>Dikarya</taxon>
        <taxon>Ascomycota</taxon>
        <taxon>Pezizomycotina</taxon>
        <taxon>Sordariomycetes</taxon>
        <taxon>Hypocreomycetidae</taxon>
        <taxon>Microascales</taxon>
        <taxon>Microascaceae</taxon>
        <taxon>Scedosporium</taxon>
    </lineage>
</organism>
<dbReference type="SUPFAM" id="SSF48452">
    <property type="entry name" value="TPR-like"/>
    <property type="match status" value="1"/>
</dbReference>
<comment type="caution">
    <text evidence="4">The sequence shown here is derived from an EMBL/GenBank/DDBJ whole genome shotgun (WGS) entry which is preliminary data.</text>
</comment>
<evidence type="ECO:0000259" key="3">
    <source>
        <dbReference type="Pfam" id="PF09976"/>
    </source>
</evidence>
<dbReference type="Pfam" id="PF09976">
    <property type="entry name" value="TPR_21"/>
    <property type="match status" value="1"/>
</dbReference>
<dbReference type="KEGG" id="sapo:SAPIO_CDS0878"/>
<dbReference type="SMART" id="SM00028">
    <property type="entry name" value="TPR"/>
    <property type="match status" value="2"/>
</dbReference>
<feature type="region of interest" description="Disordered" evidence="2">
    <location>
        <begin position="156"/>
        <end position="240"/>
    </location>
</feature>
<reference evidence="4 5" key="1">
    <citation type="journal article" date="2014" name="Genome Announc.">
        <title>Draft genome sequence of the pathogenic fungus Scedosporium apiospermum.</title>
        <authorList>
            <person name="Vandeputte P."/>
            <person name="Ghamrawi S."/>
            <person name="Rechenmann M."/>
            <person name="Iltis A."/>
            <person name="Giraud S."/>
            <person name="Fleury M."/>
            <person name="Thornton C."/>
            <person name="Delhaes L."/>
            <person name="Meyer W."/>
            <person name="Papon N."/>
            <person name="Bouchara J.P."/>
        </authorList>
    </citation>
    <scope>NUCLEOTIDE SEQUENCE [LARGE SCALE GENOMIC DNA]</scope>
    <source>
        <strain evidence="4 5">IHEM 14462</strain>
    </source>
</reference>
<protein>
    <recommendedName>
        <fullName evidence="3">Ancillary SecYEG translocon subunit/Cell division coordinator CpoB TPR domain-containing protein</fullName>
    </recommendedName>
</protein>
<accession>A0A084GFC4</accession>
<proteinExistence type="predicted"/>
<dbReference type="PANTHER" id="PTHR42345">
    <property type="entry name" value="TPR_REGION DOMAIN-CONTAINING PROTEIN"/>
    <property type="match status" value="1"/>
</dbReference>
<dbReference type="InterPro" id="IPR011990">
    <property type="entry name" value="TPR-like_helical_dom_sf"/>
</dbReference>
<dbReference type="InterPro" id="IPR019734">
    <property type="entry name" value="TPR_rpt"/>
</dbReference>
<dbReference type="PANTHER" id="PTHR42345:SF2">
    <property type="entry name" value="HELICASE-LIKE PROTEIN"/>
    <property type="match status" value="1"/>
</dbReference>
<name>A0A084GFC4_PSEDA</name>
<evidence type="ECO:0000256" key="1">
    <source>
        <dbReference type="PROSITE-ProRule" id="PRU00339"/>
    </source>
</evidence>
<dbReference type="GeneID" id="27719030"/>
<dbReference type="PROSITE" id="PS50005">
    <property type="entry name" value="TPR"/>
    <property type="match status" value="1"/>
</dbReference>
<dbReference type="AlphaFoldDB" id="A0A084GFC4"/>
<keyword evidence="1" id="KW-0802">TPR repeat</keyword>
<feature type="compositionally biased region" description="Low complexity" evidence="2">
    <location>
        <begin position="194"/>
        <end position="207"/>
    </location>
</feature>
<gene>
    <name evidence="4" type="ORF">SAPIO_CDS0878</name>
</gene>
<feature type="domain" description="Ancillary SecYEG translocon subunit/Cell division coordinator CpoB TPR" evidence="3">
    <location>
        <begin position="35"/>
        <end position="151"/>
    </location>
</feature>
<dbReference type="Gene3D" id="1.25.40.10">
    <property type="entry name" value="Tetratricopeptide repeat domain"/>
    <property type="match status" value="1"/>
</dbReference>
<dbReference type="VEuPathDB" id="FungiDB:SAPIO_CDS0878"/>
<feature type="region of interest" description="Disordered" evidence="2">
    <location>
        <begin position="1"/>
        <end position="28"/>
    </location>
</feature>
<dbReference type="OrthoDB" id="20872at2759"/>
<feature type="compositionally biased region" description="Low complexity" evidence="2">
    <location>
        <begin position="156"/>
        <end position="183"/>
    </location>
</feature>
<dbReference type="HOGENOM" id="CLU_008131_0_0_1"/>
<keyword evidence="5" id="KW-1185">Reference proteome</keyword>
<dbReference type="RefSeq" id="XP_016645835.1">
    <property type="nucleotide sequence ID" value="XM_016783561.1"/>
</dbReference>
<evidence type="ECO:0000256" key="2">
    <source>
        <dbReference type="SAM" id="MobiDB-lite"/>
    </source>
</evidence>
<sequence>MPPFWKRSKRDSAPKAGQSNIQPTPAAENPFRSRADELFNEGDYANAAFMYSEAVTAAGSRDNTTRAPLYVQLALAQVMCSPPQLDKALSNVNTSIHLDPSAGSAWKLKGDILDSMGDYHAAAAAFTHAVSILPTSDRVQAQQALASVRMKMGSIASSSTTPPTITHTPAAVAQSSQPSSIAPNTPIQPIRQNPSPTTQTSLSPTGTIPNRRAVPTHAPSPRGLASSLIPPSPIPRAPTPNAMMQSQMLAEELDMPSEAPPSYSTSTMGAPRTALGGVFSESQFGDWHRALNRNRLGGLYLRPFTAEGQVDSICCLFWGKTYVESLLFDITSQAAGHRSWKEYHVSTISHPGTNFLDYDCETASSYDGYHVGTTSVVGYSEEYREFQLSQTVQFQLSLEERNSPPPMTLDAIVERIQMLQRNPAHEDNTRLRQILGLPASPAVTTRIAIEDICLTFNRGQRAEPNRFIDFLTTASFTGHVFGGPGIGLTNFLLHILLGAELALRQAKLGSRQNYPGVMKATTSALVVIARQWMENVTIRKGLNGKYTLTAINHAIRTEGLLRFAEAIGWPYMDEARQNIEGMYAKLSSQPAEIHNYLKDWLYGLVLPGKFFRQRLLSCLVLACPTTKHLSSAPYYSSGLVVGNKSYWPKRSILARVLGGMSNIQSTCGWIGPVPAPTKTEPSWILLHARVVNFVRPVVDNLAETNLEILGFSEAEMSRDPIGLTTELLDINKWRPPTGLPPRPGAQGPNGHVGVTLQEIRLNSIESTNDIRRHRASLDLMCYGTKVTFTLYSSPLFVHVPKCQGTSHPIHERLAQKRFSGIVLAKDLKNGAPIPSSETLMIIDATQPNEDIMARAWCAETGRHAIESENGMLGSDMQIPGTTAAYIP</sequence>
<dbReference type="InterPro" id="IPR018704">
    <property type="entry name" value="SecYEG/CpoB_TPR"/>
</dbReference>